<evidence type="ECO:0000313" key="4">
    <source>
        <dbReference type="Proteomes" id="UP000283805"/>
    </source>
</evidence>
<dbReference type="OrthoDB" id="193911at2157"/>
<sequence>MTRFDAADPAERRKLYVDAITAHRERGSGFLTLEVDPSALESTDESETNDGSEDAELGTDAGATPDDRESGLDPELGVPWLQFGDGTVNLDCTDEELDALKDLLSEFPAFKVDELTRPENAEGVNARVSAKADQNRIAQFIDATFQRVYGLPEGFRVWVVEV</sequence>
<name>A0A419WGU3_9EURY</name>
<reference evidence="3 4" key="1">
    <citation type="submission" date="2018-09" db="EMBL/GenBank/DDBJ databases">
        <title>Genomic Encyclopedia of Archaeal and Bacterial Type Strains, Phase II (KMG-II): from individual species to whole genera.</title>
        <authorList>
            <person name="Goeker M."/>
        </authorList>
    </citation>
    <scope>NUCLEOTIDE SEQUENCE [LARGE SCALE GENOMIC DNA]</scope>
    <source>
        <strain evidence="3 4">DSM 13151</strain>
    </source>
</reference>
<dbReference type="RefSeq" id="WP_120244059.1">
    <property type="nucleotide sequence ID" value="NZ_RAPO01000002.1"/>
</dbReference>
<feature type="region of interest" description="Disordered" evidence="1">
    <location>
        <begin position="27"/>
        <end position="75"/>
    </location>
</feature>
<dbReference type="EMBL" id="RAPO01000002">
    <property type="protein sequence ID" value="RKD94734.1"/>
    <property type="molecule type" value="Genomic_DNA"/>
</dbReference>
<dbReference type="Proteomes" id="UP000283805">
    <property type="component" value="Unassembled WGS sequence"/>
</dbReference>
<accession>A0A419WGU3</accession>
<dbReference type="InterPro" id="IPR058281">
    <property type="entry name" value="DUF7975"/>
</dbReference>
<feature type="compositionally biased region" description="Acidic residues" evidence="1">
    <location>
        <begin position="42"/>
        <end position="57"/>
    </location>
</feature>
<evidence type="ECO:0000313" key="3">
    <source>
        <dbReference type="EMBL" id="RKD94734.1"/>
    </source>
</evidence>
<keyword evidence="4" id="KW-1185">Reference proteome</keyword>
<dbReference type="AlphaFoldDB" id="A0A419WGU3"/>
<evidence type="ECO:0000259" key="2">
    <source>
        <dbReference type="Pfam" id="PF25930"/>
    </source>
</evidence>
<feature type="domain" description="DUF7975" evidence="2">
    <location>
        <begin position="1"/>
        <end position="162"/>
    </location>
</feature>
<comment type="caution">
    <text evidence="3">The sequence shown here is derived from an EMBL/GenBank/DDBJ whole genome shotgun (WGS) entry which is preliminary data.</text>
</comment>
<organism evidence="3 4">
    <name type="scientific">Halopiger aswanensis</name>
    <dbReference type="NCBI Taxonomy" id="148449"/>
    <lineage>
        <taxon>Archaea</taxon>
        <taxon>Methanobacteriati</taxon>
        <taxon>Methanobacteriota</taxon>
        <taxon>Stenosarchaea group</taxon>
        <taxon>Halobacteria</taxon>
        <taxon>Halobacteriales</taxon>
        <taxon>Natrialbaceae</taxon>
        <taxon>Halopiger</taxon>
    </lineage>
</organism>
<dbReference type="Pfam" id="PF25930">
    <property type="entry name" value="DUF7975"/>
    <property type="match status" value="1"/>
</dbReference>
<evidence type="ECO:0000256" key="1">
    <source>
        <dbReference type="SAM" id="MobiDB-lite"/>
    </source>
</evidence>
<proteinExistence type="predicted"/>
<gene>
    <name evidence="3" type="ORF">ATJ93_1575</name>
</gene>
<protein>
    <recommendedName>
        <fullName evidence="2">DUF7975 domain-containing protein</fullName>
    </recommendedName>
</protein>